<evidence type="ECO:0000313" key="2">
    <source>
        <dbReference type="Proteomes" id="UP000192491"/>
    </source>
</evidence>
<dbReference type="EMBL" id="MTEJ01000231">
    <property type="protein sequence ID" value="OQX06762.1"/>
    <property type="molecule type" value="Genomic_DNA"/>
</dbReference>
<organism evidence="1 2">
    <name type="scientific">Thiothrix lacustris</name>
    <dbReference type="NCBI Taxonomy" id="525917"/>
    <lineage>
        <taxon>Bacteria</taxon>
        <taxon>Pseudomonadati</taxon>
        <taxon>Pseudomonadota</taxon>
        <taxon>Gammaproteobacteria</taxon>
        <taxon>Thiotrichales</taxon>
        <taxon>Thiotrichaceae</taxon>
        <taxon>Thiothrix</taxon>
    </lineage>
</organism>
<dbReference type="Proteomes" id="UP000192491">
    <property type="component" value="Unassembled WGS sequence"/>
</dbReference>
<gene>
    <name evidence="1" type="ORF">BWK73_29975</name>
</gene>
<sequence length="147" mass="17013">MDERVLKCKTPEHCETFARNALEHNRPDLAKEAIQRAVQIRAEKFGAKSEVEREALQAVYAYEETLAQKNGKRTRASRTWQMIDRHGIIEAVERAVNRSIETQGYRALVAIGLEQYAFEAVISRYPHLFSMEAVRISKERMSEWESS</sequence>
<reference evidence="1 2" key="1">
    <citation type="submission" date="2017-01" db="EMBL/GenBank/DDBJ databases">
        <title>Novel large sulfur bacteria in the metagenomes of groundwater-fed chemosynthetic microbial mats in the Lake Huron basin.</title>
        <authorList>
            <person name="Sharrar A.M."/>
            <person name="Flood B.E."/>
            <person name="Bailey J.V."/>
            <person name="Jones D.S."/>
            <person name="Biddanda B."/>
            <person name="Ruberg S.A."/>
            <person name="Marcus D.N."/>
            <person name="Dick G.J."/>
        </authorList>
    </citation>
    <scope>NUCLEOTIDE SEQUENCE [LARGE SCALE GENOMIC DNA]</scope>
    <source>
        <strain evidence="1">A8</strain>
    </source>
</reference>
<proteinExistence type="predicted"/>
<dbReference type="AlphaFoldDB" id="A0A1Y1QJ70"/>
<evidence type="ECO:0000313" key="1">
    <source>
        <dbReference type="EMBL" id="OQX06762.1"/>
    </source>
</evidence>
<protein>
    <submittedName>
        <fullName evidence="1">Uncharacterized protein</fullName>
    </submittedName>
</protein>
<comment type="caution">
    <text evidence="1">The sequence shown here is derived from an EMBL/GenBank/DDBJ whole genome shotgun (WGS) entry which is preliminary data.</text>
</comment>
<accession>A0A1Y1QJ70</accession>
<name>A0A1Y1QJ70_9GAMM</name>